<accession>A0A7D9EKP6</accession>
<dbReference type="EMBL" id="CACRXK020007633">
    <property type="protein sequence ID" value="CAB4012797.1"/>
    <property type="molecule type" value="Genomic_DNA"/>
</dbReference>
<gene>
    <name evidence="1" type="ORF">PACLA_8A011831</name>
</gene>
<reference evidence="1" key="1">
    <citation type="submission" date="2020-04" db="EMBL/GenBank/DDBJ databases">
        <authorList>
            <person name="Alioto T."/>
            <person name="Alioto T."/>
            <person name="Gomez Garrido J."/>
        </authorList>
    </citation>
    <scope>NUCLEOTIDE SEQUENCE</scope>
    <source>
        <strain evidence="1">A484AB</strain>
    </source>
</reference>
<sequence length="38" mass="4221">MGSAALISFALFQMLVMCFTGLMLIKLHRGEGKHLARK</sequence>
<organism evidence="1 2">
    <name type="scientific">Paramuricea clavata</name>
    <name type="common">Red gorgonian</name>
    <name type="synonym">Violescent sea-whip</name>
    <dbReference type="NCBI Taxonomy" id="317549"/>
    <lineage>
        <taxon>Eukaryota</taxon>
        <taxon>Metazoa</taxon>
        <taxon>Cnidaria</taxon>
        <taxon>Anthozoa</taxon>
        <taxon>Octocorallia</taxon>
        <taxon>Malacalcyonacea</taxon>
        <taxon>Plexauridae</taxon>
        <taxon>Paramuricea</taxon>
    </lineage>
</organism>
<protein>
    <submittedName>
        <fullName evidence="1">Uncharacterized protein</fullName>
    </submittedName>
</protein>
<proteinExistence type="predicted"/>
<comment type="caution">
    <text evidence="1">The sequence shown here is derived from an EMBL/GenBank/DDBJ whole genome shotgun (WGS) entry which is preliminary data.</text>
</comment>
<keyword evidence="2" id="KW-1185">Reference proteome</keyword>
<evidence type="ECO:0000313" key="1">
    <source>
        <dbReference type="EMBL" id="CAB4012797.1"/>
    </source>
</evidence>
<dbReference type="OrthoDB" id="9993879at2759"/>
<dbReference type="Proteomes" id="UP001152795">
    <property type="component" value="Unassembled WGS sequence"/>
</dbReference>
<name>A0A7D9EKP6_PARCT</name>
<evidence type="ECO:0000313" key="2">
    <source>
        <dbReference type="Proteomes" id="UP001152795"/>
    </source>
</evidence>
<dbReference type="AlphaFoldDB" id="A0A7D9EKP6"/>